<gene>
    <name evidence="6" type="ORF">DXA50_16895</name>
</gene>
<dbReference type="SMART" id="SM01209">
    <property type="entry name" value="GARS_A"/>
    <property type="match status" value="1"/>
</dbReference>
<dbReference type="Pfam" id="PF18603">
    <property type="entry name" value="LAL_C2"/>
    <property type="match status" value="1"/>
</dbReference>
<evidence type="ECO:0000313" key="7">
    <source>
        <dbReference type="Proteomes" id="UP000286063"/>
    </source>
</evidence>
<dbReference type="SUPFAM" id="SSF52440">
    <property type="entry name" value="PreATP-grasp domain"/>
    <property type="match status" value="1"/>
</dbReference>
<evidence type="ECO:0000259" key="5">
    <source>
        <dbReference type="PROSITE" id="PS50975"/>
    </source>
</evidence>
<dbReference type="PANTHER" id="PTHR43585">
    <property type="entry name" value="FUMIPYRROLE BIOSYNTHESIS PROTEIN C"/>
    <property type="match status" value="1"/>
</dbReference>
<dbReference type="Pfam" id="PF13535">
    <property type="entry name" value="ATP-grasp_4"/>
    <property type="match status" value="1"/>
</dbReference>
<proteinExistence type="predicted"/>
<evidence type="ECO:0000256" key="4">
    <source>
        <dbReference type="PROSITE-ProRule" id="PRU00409"/>
    </source>
</evidence>
<dbReference type="InterPro" id="IPR052032">
    <property type="entry name" value="ATP-dep_AA_Ligase"/>
</dbReference>
<evidence type="ECO:0000313" key="6">
    <source>
        <dbReference type="EMBL" id="RGY13011.1"/>
    </source>
</evidence>
<dbReference type="PANTHER" id="PTHR43585:SF2">
    <property type="entry name" value="ATP-GRASP ENZYME FSQD"/>
    <property type="match status" value="1"/>
</dbReference>
<dbReference type="GO" id="GO:0046872">
    <property type="term" value="F:metal ion binding"/>
    <property type="evidence" value="ECO:0007669"/>
    <property type="project" value="InterPro"/>
</dbReference>
<dbReference type="OrthoDB" id="9803907at2"/>
<keyword evidence="2 4" id="KW-0547">Nucleotide-binding</keyword>
<dbReference type="RefSeq" id="WP_117775578.1">
    <property type="nucleotide sequence ID" value="NZ_CAUGOG010000019.1"/>
</dbReference>
<keyword evidence="3 4" id="KW-0067">ATP-binding</keyword>
<dbReference type="InterPro" id="IPR016185">
    <property type="entry name" value="PreATP-grasp_dom_sf"/>
</dbReference>
<comment type="caution">
    <text evidence="6">The sequence shown here is derived from an EMBL/GenBank/DDBJ whole genome shotgun (WGS) entry which is preliminary data.</text>
</comment>
<dbReference type="InterPro" id="IPR040570">
    <property type="entry name" value="LAL_C2"/>
</dbReference>
<dbReference type="Gene3D" id="3.30.470.20">
    <property type="entry name" value="ATP-grasp fold, B domain"/>
    <property type="match status" value="1"/>
</dbReference>
<evidence type="ECO:0000256" key="2">
    <source>
        <dbReference type="ARBA" id="ARBA00022741"/>
    </source>
</evidence>
<dbReference type="InterPro" id="IPR011761">
    <property type="entry name" value="ATP-grasp"/>
</dbReference>
<reference evidence="6 7" key="1">
    <citation type="submission" date="2018-08" db="EMBL/GenBank/DDBJ databases">
        <title>A genome reference for cultivated species of the human gut microbiota.</title>
        <authorList>
            <person name="Zou Y."/>
            <person name="Xue W."/>
            <person name="Luo G."/>
        </authorList>
    </citation>
    <scope>NUCLEOTIDE SEQUENCE [LARGE SCALE GENOMIC DNA]</scope>
    <source>
        <strain evidence="6 7">OF02-7</strain>
    </source>
</reference>
<dbReference type="GO" id="GO:0005524">
    <property type="term" value="F:ATP binding"/>
    <property type="evidence" value="ECO:0007669"/>
    <property type="project" value="UniProtKB-UniRule"/>
</dbReference>
<evidence type="ECO:0000256" key="3">
    <source>
        <dbReference type="ARBA" id="ARBA00022840"/>
    </source>
</evidence>
<dbReference type="PROSITE" id="PS50975">
    <property type="entry name" value="ATP_GRASP"/>
    <property type="match status" value="1"/>
</dbReference>
<protein>
    <submittedName>
        <fullName evidence="6">ATP-grasp domain-containing protein</fullName>
    </submittedName>
</protein>
<feature type="domain" description="ATP-grasp" evidence="5">
    <location>
        <begin position="107"/>
        <end position="300"/>
    </location>
</feature>
<evidence type="ECO:0000256" key="1">
    <source>
        <dbReference type="ARBA" id="ARBA00022598"/>
    </source>
</evidence>
<dbReference type="AlphaFoldDB" id="A0A413IJ37"/>
<dbReference type="Gene3D" id="3.40.50.20">
    <property type="match status" value="1"/>
</dbReference>
<accession>A0A413IJ37</accession>
<dbReference type="EMBL" id="QSCR01000039">
    <property type="protein sequence ID" value="RGY13011.1"/>
    <property type="molecule type" value="Genomic_DNA"/>
</dbReference>
<organism evidence="6 7">
    <name type="scientific">Butyricimonas virosa</name>
    <dbReference type="NCBI Taxonomy" id="544645"/>
    <lineage>
        <taxon>Bacteria</taxon>
        <taxon>Pseudomonadati</taxon>
        <taxon>Bacteroidota</taxon>
        <taxon>Bacteroidia</taxon>
        <taxon>Bacteroidales</taxon>
        <taxon>Odoribacteraceae</taxon>
        <taxon>Butyricimonas</taxon>
    </lineage>
</organism>
<keyword evidence="1" id="KW-0436">Ligase</keyword>
<dbReference type="Proteomes" id="UP000286063">
    <property type="component" value="Unassembled WGS sequence"/>
</dbReference>
<dbReference type="GO" id="GO:0016874">
    <property type="term" value="F:ligase activity"/>
    <property type="evidence" value="ECO:0007669"/>
    <property type="project" value="UniProtKB-KW"/>
</dbReference>
<name>A0A413IJ37_9BACT</name>
<dbReference type="SUPFAM" id="SSF56059">
    <property type="entry name" value="Glutathione synthetase ATP-binding domain-like"/>
    <property type="match status" value="1"/>
</dbReference>
<sequence>MKKILIIGAGVLQLPAIQKAKGLGLQVAVVDMDCNAPGILYADCYFEVSTNDVANILSVAEIFRPDAVMTLATDMPMRSVAAVAEKFGLHAISPDVAVRATDKIEMIRCFETYKIPHPWFEVITSEKELDTLLVKHLPPFIMKPNDASGSRGVILVDDIQEVRGAFLYSKSISKSGFVLIEEYMQGPEVSVEVMTIKGQTTVLAVTDKLTTGAPFFVEMGHSQPSVLSNEIIEKVKDIAIKAVQAIGIDNSPSHVEIIVTEDGPKLVEIGARLGGDCITTYLIPLSIGVDMVTACILLALGQEPDILPKYQKGAAIRYVKCKKGILQDIIGLDKAMSDPNIKHIEIVKKVGDKIIPVHSSGDRVGYVIAQATTPLEAIRASEKALNEIKFEVKEE</sequence>